<dbReference type="Gene3D" id="3.10.350.10">
    <property type="entry name" value="LysM domain"/>
    <property type="match status" value="1"/>
</dbReference>
<dbReference type="SUPFAM" id="SSF54106">
    <property type="entry name" value="LysM domain"/>
    <property type="match status" value="1"/>
</dbReference>
<evidence type="ECO:0000256" key="1">
    <source>
        <dbReference type="SAM" id="SignalP"/>
    </source>
</evidence>
<comment type="caution">
    <text evidence="3">The sequence shown here is derived from an EMBL/GenBank/DDBJ whole genome shotgun (WGS) entry which is preliminary data.</text>
</comment>
<evidence type="ECO:0000313" key="4">
    <source>
        <dbReference type="Proteomes" id="UP000468650"/>
    </source>
</evidence>
<dbReference type="SUPFAM" id="SSF51261">
    <property type="entry name" value="Duplicated hybrid motif"/>
    <property type="match status" value="1"/>
</dbReference>
<dbReference type="RefSeq" id="WP_151666994.1">
    <property type="nucleotide sequence ID" value="NZ_WBVO01000003.1"/>
</dbReference>
<keyword evidence="4" id="KW-1185">Reference proteome</keyword>
<dbReference type="PANTHER" id="PTHR21666:SF270">
    <property type="entry name" value="MUREIN HYDROLASE ACTIVATOR ENVC"/>
    <property type="match status" value="1"/>
</dbReference>
<dbReference type="Proteomes" id="UP000468650">
    <property type="component" value="Unassembled WGS sequence"/>
</dbReference>
<organism evidence="3 4">
    <name type="scientific">Phaeocystidibacter luteus</name>
    <dbReference type="NCBI Taxonomy" id="911197"/>
    <lineage>
        <taxon>Bacteria</taxon>
        <taxon>Pseudomonadati</taxon>
        <taxon>Bacteroidota</taxon>
        <taxon>Flavobacteriia</taxon>
        <taxon>Flavobacteriales</taxon>
        <taxon>Phaeocystidibacteraceae</taxon>
        <taxon>Phaeocystidibacter</taxon>
    </lineage>
</organism>
<dbReference type="Pfam" id="PF01551">
    <property type="entry name" value="Peptidase_M23"/>
    <property type="match status" value="1"/>
</dbReference>
<dbReference type="OrthoDB" id="9805070at2"/>
<proteinExistence type="predicted"/>
<dbReference type="InterPro" id="IPR011055">
    <property type="entry name" value="Dup_hybrid_motif"/>
</dbReference>
<accession>A0A6N6RL67</accession>
<dbReference type="InterPro" id="IPR018392">
    <property type="entry name" value="LysM"/>
</dbReference>
<dbReference type="Pfam" id="PF01476">
    <property type="entry name" value="LysM"/>
    <property type="match status" value="1"/>
</dbReference>
<dbReference type="InterPro" id="IPR050570">
    <property type="entry name" value="Cell_wall_metabolism_enzyme"/>
</dbReference>
<dbReference type="CDD" id="cd00118">
    <property type="entry name" value="LysM"/>
    <property type="match status" value="1"/>
</dbReference>
<feature type="domain" description="LysM" evidence="2">
    <location>
        <begin position="231"/>
        <end position="275"/>
    </location>
</feature>
<evidence type="ECO:0000259" key="2">
    <source>
        <dbReference type="PROSITE" id="PS51782"/>
    </source>
</evidence>
<gene>
    <name evidence="3" type="ORF">F8C67_06435</name>
</gene>
<dbReference type="AlphaFoldDB" id="A0A6N6RL67"/>
<keyword evidence="1" id="KW-0732">Signal</keyword>
<evidence type="ECO:0000313" key="3">
    <source>
        <dbReference type="EMBL" id="KAB2813792.1"/>
    </source>
</evidence>
<dbReference type="InterPro" id="IPR016047">
    <property type="entry name" value="M23ase_b-sheet_dom"/>
</dbReference>
<feature type="chain" id="PRO_5026882590" evidence="1">
    <location>
        <begin position="19"/>
        <end position="276"/>
    </location>
</feature>
<sequence>MKHFLLVIASAASVLAFAQPRRLAEITPSVSEGAIVPYLNPDFVEFKAFTWAWDHNECHVDSIDLSLSTDTIHLNWVNRRHPEFHMPVGGELRSQFGWRRYRYHYGVDLKLNRGDTVYAAFDGKIRYARYNYGGYGNLVVVRHYNGAETYYAHLSKFLVDTNDYVKAGTPIGLGGSTGRSTGPHLHFEIRYLGNAINPTDIINFETGELVNEDMDIHSDVFKYKKEMRERKYHRVRSGETLSAIARRYHTSVNSICRLNGIRSTDIIRIGQNLRVR</sequence>
<feature type="signal peptide" evidence="1">
    <location>
        <begin position="1"/>
        <end position="18"/>
    </location>
</feature>
<dbReference type="EMBL" id="WBVO01000003">
    <property type="protein sequence ID" value="KAB2813792.1"/>
    <property type="molecule type" value="Genomic_DNA"/>
</dbReference>
<dbReference type="Gene3D" id="2.70.70.10">
    <property type="entry name" value="Glucose Permease (Domain IIA)"/>
    <property type="match status" value="1"/>
</dbReference>
<dbReference type="InterPro" id="IPR036779">
    <property type="entry name" value="LysM_dom_sf"/>
</dbReference>
<reference evidence="3 4" key="1">
    <citation type="submission" date="2019-09" db="EMBL/GenBank/DDBJ databases">
        <title>Genomes of family Cryomorphaceae.</title>
        <authorList>
            <person name="Bowman J.P."/>
        </authorList>
    </citation>
    <scope>NUCLEOTIDE SEQUENCE [LARGE SCALE GENOMIC DNA]</scope>
    <source>
        <strain evidence="3 4">LMG 25704</strain>
    </source>
</reference>
<dbReference type="CDD" id="cd12797">
    <property type="entry name" value="M23_peptidase"/>
    <property type="match status" value="1"/>
</dbReference>
<name>A0A6N6RL67_9FLAO</name>
<protein>
    <submittedName>
        <fullName evidence="3">Peptidoglycan DD-metalloendopeptidase family protein</fullName>
    </submittedName>
</protein>
<dbReference type="SMART" id="SM00257">
    <property type="entry name" value="LysM"/>
    <property type="match status" value="1"/>
</dbReference>
<dbReference type="PANTHER" id="PTHR21666">
    <property type="entry name" value="PEPTIDASE-RELATED"/>
    <property type="match status" value="1"/>
</dbReference>
<dbReference type="GO" id="GO:0004222">
    <property type="term" value="F:metalloendopeptidase activity"/>
    <property type="evidence" value="ECO:0007669"/>
    <property type="project" value="TreeGrafter"/>
</dbReference>
<dbReference type="PROSITE" id="PS51782">
    <property type="entry name" value="LYSM"/>
    <property type="match status" value="1"/>
</dbReference>